<feature type="transmembrane region" description="Helical" evidence="10">
    <location>
        <begin position="161"/>
        <end position="182"/>
    </location>
</feature>
<evidence type="ECO:0000259" key="12">
    <source>
        <dbReference type="SMART" id="SM00079"/>
    </source>
</evidence>
<dbReference type="SMART" id="SM00062">
    <property type="entry name" value="PBPb"/>
    <property type="match status" value="1"/>
</dbReference>
<dbReference type="SUPFAM" id="SSF81324">
    <property type="entry name" value="Voltage-gated potassium channels"/>
    <property type="match status" value="1"/>
</dbReference>
<dbReference type="Proteomes" id="UP000522081">
    <property type="component" value="Unassembled WGS sequence"/>
</dbReference>
<dbReference type="InterPro" id="IPR003280">
    <property type="entry name" value="2pore_dom_K_chnl"/>
</dbReference>
<dbReference type="AlphaFoldDB" id="A0A7Z0BU38"/>
<keyword evidence="3 10" id="KW-0812">Transmembrane</keyword>
<evidence type="ECO:0000256" key="5">
    <source>
        <dbReference type="ARBA" id="ARBA00023065"/>
    </source>
</evidence>
<dbReference type="GO" id="GO:0005267">
    <property type="term" value="F:potassium channel activity"/>
    <property type="evidence" value="ECO:0007669"/>
    <property type="project" value="InterPro"/>
</dbReference>
<evidence type="ECO:0000256" key="3">
    <source>
        <dbReference type="ARBA" id="ARBA00022692"/>
    </source>
</evidence>
<feature type="transmembrane region" description="Helical" evidence="10">
    <location>
        <begin position="226"/>
        <end position="247"/>
    </location>
</feature>
<dbReference type="Gene3D" id="3.40.190.10">
    <property type="entry name" value="Periplasmic binding protein-like II"/>
    <property type="match status" value="2"/>
</dbReference>
<reference evidence="13 14" key="1">
    <citation type="submission" date="2020-07" db="EMBL/GenBank/DDBJ databases">
        <title>Genomic Encyclopedia of Type Strains, Phase IV (KMG-IV): sequencing the most valuable type-strain genomes for metagenomic binning, comparative biology and taxonomic classification.</title>
        <authorList>
            <person name="Goeker M."/>
        </authorList>
    </citation>
    <scope>NUCLEOTIDE SEQUENCE [LARGE SCALE GENOMIC DNA]</scope>
    <source>
        <strain evidence="13 14">DSM 29043</strain>
    </source>
</reference>
<evidence type="ECO:0000256" key="2">
    <source>
        <dbReference type="ARBA" id="ARBA00022448"/>
    </source>
</evidence>
<accession>A0A7Z0BU38</accession>
<dbReference type="EMBL" id="JACBZF010000001">
    <property type="protein sequence ID" value="NYH93892.1"/>
    <property type="molecule type" value="Genomic_DNA"/>
</dbReference>
<evidence type="ECO:0000256" key="7">
    <source>
        <dbReference type="ARBA" id="ARBA00023170"/>
    </source>
</evidence>
<dbReference type="PANTHER" id="PTHR18966">
    <property type="entry name" value="IONOTROPIC GLUTAMATE RECEPTOR"/>
    <property type="match status" value="1"/>
</dbReference>
<keyword evidence="2" id="KW-0813">Transport</keyword>
<proteinExistence type="predicted"/>
<keyword evidence="9" id="KW-0407">Ion channel</keyword>
<evidence type="ECO:0000256" key="9">
    <source>
        <dbReference type="ARBA" id="ARBA00023303"/>
    </source>
</evidence>
<dbReference type="GO" id="GO:0016020">
    <property type="term" value="C:membrane"/>
    <property type="evidence" value="ECO:0007669"/>
    <property type="project" value="UniProtKB-SubCell"/>
</dbReference>
<dbReference type="Gene3D" id="1.10.287.70">
    <property type="match status" value="1"/>
</dbReference>
<name>A0A7Z0BU38_9SPHN</name>
<feature type="domain" description="Ionotropic glutamate receptor C-terminal" evidence="12">
    <location>
        <begin position="52"/>
        <end position="378"/>
    </location>
</feature>
<evidence type="ECO:0000256" key="10">
    <source>
        <dbReference type="SAM" id="Phobius"/>
    </source>
</evidence>
<evidence type="ECO:0000256" key="1">
    <source>
        <dbReference type="ARBA" id="ARBA00004141"/>
    </source>
</evidence>
<keyword evidence="7" id="KW-0675">Receptor</keyword>
<evidence type="ECO:0000259" key="11">
    <source>
        <dbReference type="SMART" id="SM00062"/>
    </source>
</evidence>
<dbReference type="Pfam" id="PF00497">
    <property type="entry name" value="SBP_bac_3"/>
    <property type="match status" value="1"/>
</dbReference>
<dbReference type="InterPro" id="IPR001638">
    <property type="entry name" value="Solute-binding_3/MltF_N"/>
</dbReference>
<evidence type="ECO:0000256" key="4">
    <source>
        <dbReference type="ARBA" id="ARBA00022989"/>
    </source>
</evidence>
<keyword evidence="14" id="KW-1185">Reference proteome</keyword>
<evidence type="ECO:0000256" key="6">
    <source>
        <dbReference type="ARBA" id="ARBA00023136"/>
    </source>
</evidence>
<keyword evidence="4 10" id="KW-1133">Transmembrane helix</keyword>
<keyword evidence="5" id="KW-0406">Ion transport</keyword>
<dbReference type="RefSeq" id="WP_229735453.1">
    <property type="nucleotide sequence ID" value="NZ_BMGF01000001.1"/>
</dbReference>
<sequence>MLAVMQGGNTGFDGAARALLSILLAVAIAAGAAFAPPVLAQEAPPPEPSGPEMTIATREAPPFVIKGAEGAWKGIAINLWAQVAEDRGYRYRFEEADLAGMVEGVASGQYDASVGALTITPLREQRVDFSHPYYATGFGIATRQAAPGWLSLIGSFFTWDFLQAVALLSLLLFIVGVLFWLFERKANSEEFPEDAKGIGSGFWFSAVTMTTVGYGDKAPRTVGGKIVALIWMFAAIIIISTFTGMIASSLTAGQLQGAIGGMDDLPGKTVGSIRDSAADEWLAMEGIAFTPYPDVESGLEALADEKIDAFIYDAPLLQYHVATGFGDDLRVLPDSVGRQDYGIALPAGSEMREEINVSMLRIMESEEWQNMLKRELDGGDNKSGE</sequence>
<dbReference type="SUPFAM" id="SSF53850">
    <property type="entry name" value="Periplasmic binding protein-like II"/>
    <property type="match status" value="1"/>
</dbReference>
<dbReference type="InterPro" id="IPR015683">
    <property type="entry name" value="Ionotropic_Glu_rcpt"/>
</dbReference>
<comment type="subcellular location">
    <subcellularLocation>
        <location evidence="1">Membrane</location>
        <topology evidence="1">Multi-pass membrane protein</topology>
    </subcellularLocation>
</comment>
<evidence type="ECO:0000313" key="14">
    <source>
        <dbReference type="Proteomes" id="UP000522081"/>
    </source>
</evidence>
<keyword evidence="8" id="KW-0325">Glycoprotein</keyword>
<protein>
    <submittedName>
        <fullName evidence="13">ABC-type amino acid transport substrate-binding protein</fullName>
    </submittedName>
</protein>
<dbReference type="PRINTS" id="PR00169">
    <property type="entry name" value="KCHANNEL"/>
</dbReference>
<keyword evidence="6 10" id="KW-0472">Membrane</keyword>
<organism evidence="13 14">
    <name type="scientific">Novosphingobium marinum</name>
    <dbReference type="NCBI Taxonomy" id="1514948"/>
    <lineage>
        <taxon>Bacteria</taxon>
        <taxon>Pseudomonadati</taxon>
        <taxon>Pseudomonadota</taxon>
        <taxon>Alphaproteobacteria</taxon>
        <taxon>Sphingomonadales</taxon>
        <taxon>Sphingomonadaceae</taxon>
        <taxon>Novosphingobium</taxon>
    </lineage>
</organism>
<dbReference type="PRINTS" id="PR01333">
    <property type="entry name" value="2POREKCHANEL"/>
</dbReference>
<comment type="caution">
    <text evidence="13">The sequence shown here is derived from an EMBL/GenBank/DDBJ whole genome shotgun (WGS) entry which is preliminary data.</text>
</comment>
<feature type="domain" description="Solute-binding protein family 3/N-terminal" evidence="11">
    <location>
        <begin position="52"/>
        <end position="379"/>
    </location>
</feature>
<evidence type="ECO:0000313" key="13">
    <source>
        <dbReference type="EMBL" id="NYH93892.1"/>
    </source>
</evidence>
<dbReference type="GO" id="GO:0015276">
    <property type="term" value="F:ligand-gated monoatomic ion channel activity"/>
    <property type="evidence" value="ECO:0007669"/>
    <property type="project" value="InterPro"/>
</dbReference>
<dbReference type="InterPro" id="IPR001320">
    <property type="entry name" value="Iontro_rcpt_C"/>
</dbReference>
<gene>
    <name evidence="13" type="ORF">FHS75_000197</name>
</gene>
<evidence type="ECO:0000256" key="8">
    <source>
        <dbReference type="ARBA" id="ARBA00023180"/>
    </source>
</evidence>
<dbReference type="SMART" id="SM00079">
    <property type="entry name" value="PBPe"/>
    <property type="match status" value="1"/>
</dbReference>
<dbReference type="Pfam" id="PF00060">
    <property type="entry name" value="Lig_chan"/>
    <property type="match status" value="1"/>
</dbReference>